<accession>A0ABM6SN17</accession>
<proteinExistence type="predicted"/>
<name>A0ABM6SN17_9ACTN</name>
<reference evidence="2 3" key="1">
    <citation type="submission" date="2018-02" db="EMBL/GenBank/DDBJ databases">
        <title>Complete genome sequence of Streptomyces dengpaensis, the producer of angucyclines.</title>
        <authorList>
            <person name="Yumei L."/>
        </authorList>
    </citation>
    <scope>NUCLEOTIDE SEQUENCE [LARGE SCALE GENOMIC DNA]</scope>
    <source>
        <strain evidence="2 3">XZHG99</strain>
    </source>
</reference>
<protein>
    <submittedName>
        <fullName evidence="2">Uncharacterized protein</fullName>
    </submittedName>
</protein>
<evidence type="ECO:0000256" key="1">
    <source>
        <dbReference type="SAM" id="MobiDB-lite"/>
    </source>
</evidence>
<dbReference type="Proteomes" id="UP000238413">
    <property type="component" value="Chromosome"/>
</dbReference>
<gene>
    <name evidence="2" type="ORF">C4B68_09995</name>
</gene>
<keyword evidence="3" id="KW-1185">Reference proteome</keyword>
<feature type="region of interest" description="Disordered" evidence="1">
    <location>
        <begin position="37"/>
        <end position="72"/>
    </location>
</feature>
<evidence type="ECO:0000313" key="3">
    <source>
        <dbReference type="Proteomes" id="UP000238413"/>
    </source>
</evidence>
<organism evidence="2 3">
    <name type="scientific">Streptomyces dengpaensis</name>
    <dbReference type="NCBI Taxonomy" id="2049881"/>
    <lineage>
        <taxon>Bacteria</taxon>
        <taxon>Bacillati</taxon>
        <taxon>Actinomycetota</taxon>
        <taxon>Actinomycetes</taxon>
        <taxon>Kitasatosporales</taxon>
        <taxon>Streptomycetaceae</taxon>
        <taxon>Streptomyces</taxon>
    </lineage>
</organism>
<sequence>MASILAYGVAAWPRSDYSAPPDRSDHEAYGIGHMLYSRWPPRGNDAETDGKRQTGHSPAESRQGRPRRDAPYDRWCEHRHGACTDAVRVLAGDRGTCS</sequence>
<evidence type="ECO:0000313" key="2">
    <source>
        <dbReference type="EMBL" id="AVH56045.1"/>
    </source>
</evidence>
<feature type="compositionally biased region" description="Basic and acidic residues" evidence="1">
    <location>
        <begin position="62"/>
        <end position="72"/>
    </location>
</feature>
<dbReference type="EMBL" id="CP026652">
    <property type="protein sequence ID" value="AVH56045.1"/>
    <property type="molecule type" value="Genomic_DNA"/>
</dbReference>